<keyword evidence="2" id="KW-1185">Reference proteome</keyword>
<organism evidence="1 2">
    <name type="scientific">Thlaspi arvense</name>
    <name type="common">Field penny-cress</name>
    <dbReference type="NCBI Taxonomy" id="13288"/>
    <lineage>
        <taxon>Eukaryota</taxon>
        <taxon>Viridiplantae</taxon>
        <taxon>Streptophyta</taxon>
        <taxon>Embryophyta</taxon>
        <taxon>Tracheophyta</taxon>
        <taxon>Spermatophyta</taxon>
        <taxon>Magnoliopsida</taxon>
        <taxon>eudicotyledons</taxon>
        <taxon>Gunneridae</taxon>
        <taxon>Pentapetalae</taxon>
        <taxon>rosids</taxon>
        <taxon>malvids</taxon>
        <taxon>Brassicales</taxon>
        <taxon>Brassicaceae</taxon>
        <taxon>Thlaspideae</taxon>
        <taxon>Thlaspi</taxon>
    </lineage>
</organism>
<protein>
    <submittedName>
        <fullName evidence="1">Uncharacterized protein</fullName>
    </submittedName>
</protein>
<gene>
    <name evidence="1" type="ORF">TAV2_LOCUS18784</name>
</gene>
<evidence type="ECO:0000313" key="2">
    <source>
        <dbReference type="Proteomes" id="UP000836841"/>
    </source>
</evidence>
<reference evidence="1 2" key="1">
    <citation type="submission" date="2022-03" db="EMBL/GenBank/DDBJ databases">
        <authorList>
            <person name="Nunn A."/>
            <person name="Chopra R."/>
            <person name="Nunn A."/>
            <person name="Contreras Garrido A."/>
        </authorList>
    </citation>
    <scope>NUCLEOTIDE SEQUENCE [LARGE SCALE GENOMIC DNA]</scope>
</reference>
<dbReference type="EMBL" id="OU466862">
    <property type="protein sequence ID" value="CAH2069365.1"/>
    <property type="molecule type" value="Genomic_DNA"/>
</dbReference>
<name>A0AAU9SRS6_THLAR</name>
<evidence type="ECO:0000313" key="1">
    <source>
        <dbReference type="EMBL" id="CAH2069365.1"/>
    </source>
</evidence>
<accession>A0AAU9SRS6</accession>
<dbReference type="AlphaFoldDB" id="A0AAU9SRS6"/>
<sequence length="112" mass="12903">MVFLPREIAAYVMSTQSLQPFEQPELLPGDARWFLPWFCTAEQRSLAVYHKISPSGVEIEDDSRTKKESNSELMFGALVDRVRKPEDHVGQSLFIVFLKSTHCCENFQLKSH</sequence>
<dbReference type="Proteomes" id="UP000836841">
    <property type="component" value="Chromosome 6"/>
</dbReference>
<proteinExistence type="predicted"/>